<protein>
    <submittedName>
        <fullName evidence="2">Uncharacterized protein</fullName>
    </submittedName>
</protein>
<dbReference type="Proteomes" id="UP000320762">
    <property type="component" value="Unassembled WGS sequence"/>
</dbReference>
<feature type="region of interest" description="Disordered" evidence="1">
    <location>
        <begin position="104"/>
        <end position="124"/>
    </location>
</feature>
<evidence type="ECO:0000313" key="3">
    <source>
        <dbReference type="Proteomes" id="UP000320762"/>
    </source>
</evidence>
<keyword evidence="3" id="KW-1185">Reference proteome</keyword>
<organism evidence="2 3">
    <name type="scientific">Schizophyllum amplum</name>
    <dbReference type="NCBI Taxonomy" id="97359"/>
    <lineage>
        <taxon>Eukaryota</taxon>
        <taxon>Fungi</taxon>
        <taxon>Dikarya</taxon>
        <taxon>Basidiomycota</taxon>
        <taxon>Agaricomycotina</taxon>
        <taxon>Agaricomycetes</taxon>
        <taxon>Agaricomycetidae</taxon>
        <taxon>Agaricales</taxon>
        <taxon>Schizophyllaceae</taxon>
        <taxon>Schizophyllum</taxon>
    </lineage>
</organism>
<dbReference type="AlphaFoldDB" id="A0A550CWE7"/>
<sequence>MRLPDVQKPPSIASVSSSQFTRCVSRCEPCSCQPDIAERRSHDYNCSLMDSAYAYAAATARSEHAASVPRVNHRLSVATSCSSVASLGPPTPYDIYDDPFAGPDGWTPGAEGPVEDNVSEKSSNSSIGGVVNVLRVMEQGGGQAMLEANAHWSASYRDALDGPLLPGGAFQKSYASSLRSDLSDASSEYGWFLDLDIATPRAERPQSLPIYRFFTEHYWTLD</sequence>
<evidence type="ECO:0000313" key="2">
    <source>
        <dbReference type="EMBL" id="TRM69104.1"/>
    </source>
</evidence>
<gene>
    <name evidence="2" type="ORF">BD626DRAFT_5844</name>
</gene>
<accession>A0A550CWE7</accession>
<dbReference type="EMBL" id="VDMD01000001">
    <property type="protein sequence ID" value="TRM69104.1"/>
    <property type="molecule type" value="Genomic_DNA"/>
</dbReference>
<comment type="caution">
    <text evidence="2">The sequence shown here is derived from an EMBL/GenBank/DDBJ whole genome shotgun (WGS) entry which is preliminary data.</text>
</comment>
<dbReference type="OrthoDB" id="10454464at2759"/>
<reference evidence="2 3" key="1">
    <citation type="journal article" date="2019" name="New Phytol.">
        <title>Comparative genomics reveals unique wood-decay strategies and fruiting body development in the Schizophyllaceae.</title>
        <authorList>
            <person name="Almasi E."/>
            <person name="Sahu N."/>
            <person name="Krizsan K."/>
            <person name="Balint B."/>
            <person name="Kovacs G.M."/>
            <person name="Kiss B."/>
            <person name="Cseklye J."/>
            <person name="Drula E."/>
            <person name="Henrissat B."/>
            <person name="Nagy I."/>
            <person name="Chovatia M."/>
            <person name="Adam C."/>
            <person name="LaButti K."/>
            <person name="Lipzen A."/>
            <person name="Riley R."/>
            <person name="Grigoriev I.V."/>
            <person name="Nagy L.G."/>
        </authorList>
    </citation>
    <scope>NUCLEOTIDE SEQUENCE [LARGE SCALE GENOMIC DNA]</scope>
    <source>
        <strain evidence="2 3">NL-1724</strain>
    </source>
</reference>
<name>A0A550CWE7_9AGAR</name>
<proteinExistence type="predicted"/>
<evidence type="ECO:0000256" key="1">
    <source>
        <dbReference type="SAM" id="MobiDB-lite"/>
    </source>
</evidence>